<keyword evidence="5 7" id="KW-1133">Transmembrane helix</keyword>
<comment type="similarity">
    <text evidence="2">Belongs to the chloride channel MCLC family.</text>
</comment>
<dbReference type="PANTHER" id="PTHR34093">
    <property type="entry name" value="CHLORIDE CHANNEL CLIC-LIKE PROTEIN 1"/>
    <property type="match status" value="1"/>
</dbReference>
<feature type="chain" id="PRO_5044252824" description="Chloride channel CLIC-like protein 1" evidence="8">
    <location>
        <begin position="20"/>
        <end position="269"/>
    </location>
</feature>
<evidence type="ECO:0000256" key="6">
    <source>
        <dbReference type="ARBA" id="ARBA00023136"/>
    </source>
</evidence>
<evidence type="ECO:0000313" key="9">
    <source>
        <dbReference type="Ensembl" id="ENSDCDP00010010622.1"/>
    </source>
</evidence>
<reference evidence="9" key="2">
    <citation type="submission" date="2025-08" db="UniProtKB">
        <authorList>
            <consortium name="Ensembl"/>
        </authorList>
    </citation>
    <scope>IDENTIFICATION</scope>
</reference>
<dbReference type="GeneTree" id="ENSGT00980000199143"/>
<evidence type="ECO:0000256" key="4">
    <source>
        <dbReference type="ARBA" id="ARBA00022692"/>
    </source>
</evidence>
<evidence type="ECO:0000256" key="7">
    <source>
        <dbReference type="SAM" id="Phobius"/>
    </source>
</evidence>
<dbReference type="Pfam" id="PF05934">
    <property type="entry name" value="MCLC"/>
    <property type="match status" value="1"/>
</dbReference>
<dbReference type="AlphaFoldDB" id="A0AAY4AP60"/>
<keyword evidence="4 7" id="KW-0812">Transmembrane</keyword>
<organism evidence="9 10">
    <name type="scientific">Denticeps clupeoides</name>
    <name type="common">denticle herring</name>
    <dbReference type="NCBI Taxonomy" id="299321"/>
    <lineage>
        <taxon>Eukaryota</taxon>
        <taxon>Metazoa</taxon>
        <taxon>Chordata</taxon>
        <taxon>Craniata</taxon>
        <taxon>Vertebrata</taxon>
        <taxon>Euteleostomi</taxon>
        <taxon>Actinopterygii</taxon>
        <taxon>Neopterygii</taxon>
        <taxon>Teleostei</taxon>
        <taxon>Clupei</taxon>
        <taxon>Clupeiformes</taxon>
        <taxon>Denticipitoidei</taxon>
        <taxon>Denticipitidae</taxon>
        <taxon>Denticeps</taxon>
    </lineage>
</organism>
<keyword evidence="10" id="KW-1185">Reference proteome</keyword>
<dbReference type="GO" id="GO:0005783">
    <property type="term" value="C:endoplasmic reticulum"/>
    <property type="evidence" value="ECO:0007669"/>
    <property type="project" value="TreeGrafter"/>
</dbReference>
<proteinExistence type="inferred from homology"/>
<evidence type="ECO:0000256" key="3">
    <source>
        <dbReference type="ARBA" id="ARBA00015571"/>
    </source>
</evidence>
<name>A0AAY4AP60_9TELE</name>
<reference evidence="9 10" key="1">
    <citation type="submission" date="2020-06" db="EMBL/GenBank/DDBJ databases">
        <authorList>
            <consortium name="Wellcome Sanger Institute Data Sharing"/>
        </authorList>
    </citation>
    <scope>NUCLEOTIDE SEQUENCE [LARGE SCALE GENOMIC DNA]</scope>
</reference>
<dbReference type="InterPro" id="IPR009231">
    <property type="entry name" value="Chloride_chnl_CLIC-like"/>
</dbReference>
<dbReference type="Proteomes" id="UP000694580">
    <property type="component" value="Chromosome 4"/>
</dbReference>
<dbReference type="PANTHER" id="PTHR34093:SF1">
    <property type="entry name" value="CHLORIDE CHANNEL CLIC-LIKE PROTEIN 1"/>
    <property type="match status" value="1"/>
</dbReference>
<dbReference type="GO" id="GO:0016020">
    <property type="term" value="C:membrane"/>
    <property type="evidence" value="ECO:0007669"/>
    <property type="project" value="UniProtKB-SubCell"/>
</dbReference>
<dbReference type="Ensembl" id="ENSDCDT00010011129.1">
    <property type="protein sequence ID" value="ENSDCDP00010010622.1"/>
    <property type="gene ID" value="ENSDCDG00010004696.1"/>
</dbReference>
<reference evidence="9" key="3">
    <citation type="submission" date="2025-09" db="UniProtKB">
        <authorList>
            <consortium name="Ensembl"/>
        </authorList>
    </citation>
    <scope>IDENTIFICATION</scope>
</reference>
<protein>
    <recommendedName>
        <fullName evidence="3">Chloride channel CLIC-like protein 1</fullName>
    </recommendedName>
</protein>
<feature type="signal peptide" evidence="8">
    <location>
        <begin position="1"/>
        <end position="19"/>
    </location>
</feature>
<feature type="transmembrane region" description="Helical" evidence="7">
    <location>
        <begin position="177"/>
        <end position="197"/>
    </location>
</feature>
<keyword evidence="8" id="KW-0732">Signal</keyword>
<dbReference type="GO" id="GO:0005254">
    <property type="term" value="F:chloride channel activity"/>
    <property type="evidence" value="ECO:0007669"/>
    <property type="project" value="TreeGrafter"/>
</dbReference>
<evidence type="ECO:0000256" key="5">
    <source>
        <dbReference type="ARBA" id="ARBA00022989"/>
    </source>
</evidence>
<evidence type="ECO:0000256" key="1">
    <source>
        <dbReference type="ARBA" id="ARBA00004141"/>
    </source>
</evidence>
<keyword evidence="6 7" id="KW-0472">Membrane</keyword>
<sequence>MRAALGAAVAALYLAASAGLRRDDDWVDHTDMLRYDPTSQSMRRGGPAVSGQHPVATALLKRFLTKLLKATEDLGLPGASEEHVHCDVEMKLSVQAVKEIRRFLSREECTVTGVLDEALGQMLLNVKRHDREAWSWRFEDTFGVELSTVLGVCAIFLMIITGICSEMWSRVSWFAQTVRIVAIILLISPAWNWLYLYKVRVEPLEGRNRTKRVLTLYKILMLQTAFAEHQSKIFRTNNVGEKCSGAKHFDWRDNLKREHVAFPTMNGCK</sequence>
<evidence type="ECO:0000313" key="10">
    <source>
        <dbReference type="Proteomes" id="UP000694580"/>
    </source>
</evidence>
<evidence type="ECO:0000256" key="8">
    <source>
        <dbReference type="SAM" id="SignalP"/>
    </source>
</evidence>
<accession>A0AAY4AP60</accession>
<evidence type="ECO:0000256" key="2">
    <source>
        <dbReference type="ARBA" id="ARBA00005944"/>
    </source>
</evidence>
<comment type="subcellular location">
    <subcellularLocation>
        <location evidence="1">Membrane</location>
        <topology evidence="1">Multi-pass membrane protein</topology>
    </subcellularLocation>
</comment>
<feature type="transmembrane region" description="Helical" evidence="7">
    <location>
        <begin position="146"/>
        <end position="165"/>
    </location>
</feature>